<evidence type="ECO:0000313" key="12">
    <source>
        <dbReference type="EMBL" id="KAF6755438.1"/>
    </source>
</evidence>
<dbReference type="AlphaFoldDB" id="A0A8H6I107"/>
<proteinExistence type="inferred from homology"/>
<evidence type="ECO:0000313" key="13">
    <source>
        <dbReference type="Proteomes" id="UP000521943"/>
    </source>
</evidence>
<accession>A0A8H6I107</accession>
<evidence type="ECO:0000256" key="6">
    <source>
        <dbReference type="ARBA" id="ARBA00023098"/>
    </source>
</evidence>
<dbReference type="Gene3D" id="3.30.870.10">
    <property type="entry name" value="Endonuclease Chain A"/>
    <property type="match status" value="2"/>
</dbReference>
<keyword evidence="4 10" id="KW-0808">Transferase</keyword>
<evidence type="ECO:0000256" key="2">
    <source>
        <dbReference type="ARBA" id="ARBA00010682"/>
    </source>
</evidence>
<dbReference type="SMART" id="SM00155">
    <property type="entry name" value="PLDc"/>
    <property type="match status" value="2"/>
</dbReference>
<keyword evidence="10" id="KW-0496">Mitochondrion</keyword>
<organism evidence="12 13">
    <name type="scientific">Ephemerocybe angulata</name>
    <dbReference type="NCBI Taxonomy" id="980116"/>
    <lineage>
        <taxon>Eukaryota</taxon>
        <taxon>Fungi</taxon>
        <taxon>Dikarya</taxon>
        <taxon>Basidiomycota</taxon>
        <taxon>Agaricomycotina</taxon>
        <taxon>Agaricomycetes</taxon>
        <taxon>Agaricomycetidae</taxon>
        <taxon>Agaricales</taxon>
        <taxon>Agaricineae</taxon>
        <taxon>Psathyrellaceae</taxon>
        <taxon>Ephemerocybe</taxon>
    </lineage>
</organism>
<keyword evidence="6 10" id="KW-0443">Lipid metabolism</keyword>
<comment type="function">
    <text evidence="10">Functions in the biosynthesis of the anionic phospholipids phosphatidylglycerol and cardiolipin.</text>
</comment>
<dbReference type="OrthoDB" id="10250191at2759"/>
<comment type="pathway">
    <text evidence="1 10">Phospholipid metabolism; phosphatidylglycerol biosynthesis; phosphatidylglycerol from CDP-diacylglycerol: step 1/2.</text>
</comment>
<reference evidence="12 13" key="1">
    <citation type="submission" date="2020-07" db="EMBL/GenBank/DDBJ databases">
        <title>Comparative genomics of pyrophilous fungi reveals a link between fire events and developmental genes.</title>
        <authorList>
            <consortium name="DOE Joint Genome Institute"/>
            <person name="Steindorff A.S."/>
            <person name="Carver A."/>
            <person name="Calhoun S."/>
            <person name="Stillman K."/>
            <person name="Liu H."/>
            <person name="Lipzen A."/>
            <person name="Pangilinan J."/>
            <person name="Labutti K."/>
            <person name="Bruns T.D."/>
            <person name="Grigoriev I.V."/>
        </authorList>
    </citation>
    <scope>NUCLEOTIDE SEQUENCE [LARGE SCALE GENOMIC DNA]</scope>
    <source>
        <strain evidence="12 13">CBS 144469</strain>
    </source>
</reference>
<comment type="subcellular location">
    <subcellularLocation>
        <location evidence="10">Mitochondrion</location>
    </subcellularLocation>
</comment>
<dbReference type="CDD" id="cd09137">
    <property type="entry name" value="PLDc_PGS1_euk_2"/>
    <property type="match status" value="1"/>
</dbReference>
<dbReference type="InterPro" id="IPR016270">
    <property type="entry name" value="PGS1"/>
</dbReference>
<gene>
    <name evidence="12" type="ORF">DFP72DRAFT_811676</name>
</gene>
<evidence type="ECO:0000256" key="5">
    <source>
        <dbReference type="ARBA" id="ARBA00022737"/>
    </source>
</evidence>
<keyword evidence="8 10" id="KW-1208">Phospholipid metabolism</keyword>
<comment type="similarity">
    <text evidence="2 10">Belongs to the CDP-alcohol phosphatidyltransferase class-II family.</text>
</comment>
<evidence type="ECO:0000256" key="3">
    <source>
        <dbReference type="ARBA" id="ARBA00022516"/>
    </source>
</evidence>
<evidence type="ECO:0000256" key="9">
    <source>
        <dbReference type="ARBA" id="ARBA00048586"/>
    </source>
</evidence>
<dbReference type="UniPathway" id="UPA00084">
    <property type="reaction ID" value="UER00503"/>
</dbReference>
<dbReference type="PANTHER" id="PTHR12586">
    <property type="entry name" value="CDP-DIACYLGLYCEROL--SERINE O-PHOSPHATIDYLTRANSFERASE"/>
    <property type="match status" value="1"/>
</dbReference>
<dbReference type="InterPro" id="IPR001736">
    <property type="entry name" value="PLipase_D/transphosphatidylase"/>
</dbReference>
<keyword evidence="3 10" id="KW-0444">Lipid biosynthesis</keyword>
<evidence type="ECO:0000259" key="11">
    <source>
        <dbReference type="PROSITE" id="PS50035"/>
    </source>
</evidence>
<dbReference type="SUPFAM" id="SSF56024">
    <property type="entry name" value="Phospholipase D/nuclease"/>
    <property type="match status" value="1"/>
</dbReference>
<keyword evidence="10" id="KW-0067">ATP-binding</keyword>
<evidence type="ECO:0000256" key="4">
    <source>
        <dbReference type="ARBA" id="ARBA00022679"/>
    </source>
</evidence>
<evidence type="ECO:0000256" key="10">
    <source>
        <dbReference type="RuleBase" id="RU365024"/>
    </source>
</evidence>
<evidence type="ECO:0000256" key="7">
    <source>
        <dbReference type="ARBA" id="ARBA00023209"/>
    </source>
</evidence>
<dbReference type="Proteomes" id="UP000521943">
    <property type="component" value="Unassembled WGS sequence"/>
</dbReference>
<comment type="catalytic activity">
    <reaction evidence="9 10">
        <text>a CDP-1,2-diacyl-sn-glycerol + sn-glycerol 3-phosphate = a 1,2-diacyl-sn-glycero-3-phospho-(1'-sn-glycero-3'-phosphate) + CMP + H(+)</text>
        <dbReference type="Rhea" id="RHEA:12593"/>
        <dbReference type="ChEBI" id="CHEBI:15378"/>
        <dbReference type="ChEBI" id="CHEBI:57597"/>
        <dbReference type="ChEBI" id="CHEBI:58332"/>
        <dbReference type="ChEBI" id="CHEBI:60110"/>
        <dbReference type="ChEBI" id="CHEBI:60377"/>
        <dbReference type="EC" id="2.7.8.5"/>
    </reaction>
</comment>
<protein>
    <recommendedName>
        <fullName evidence="10">CDP-diacylglycerol--glycerol-3-phosphate 3-phosphatidyltransferase</fullName>
        <ecNumber evidence="10">2.7.8.5</ecNumber>
    </recommendedName>
</protein>
<dbReference type="CDD" id="cd09135">
    <property type="entry name" value="PLDc_PGS1_euk_1"/>
    <property type="match status" value="1"/>
</dbReference>
<keyword evidence="7 10" id="KW-0594">Phospholipid biosynthesis</keyword>
<dbReference type="PROSITE" id="PS50035">
    <property type="entry name" value="PLD"/>
    <property type="match status" value="1"/>
</dbReference>
<dbReference type="GO" id="GO:0008444">
    <property type="term" value="F:CDP-diacylglycerol-glycerol-3-phosphate 3-phosphatidyltransferase activity"/>
    <property type="evidence" value="ECO:0007669"/>
    <property type="project" value="UniProtKB-EC"/>
</dbReference>
<dbReference type="PIRSF" id="PIRSF000850">
    <property type="entry name" value="Phospholipase_D_PSS"/>
    <property type="match status" value="1"/>
</dbReference>
<name>A0A8H6I107_9AGAR</name>
<dbReference type="GO" id="GO:0032049">
    <property type="term" value="P:cardiolipin biosynthetic process"/>
    <property type="evidence" value="ECO:0007669"/>
    <property type="project" value="InterPro"/>
</dbReference>
<dbReference type="GO" id="GO:0005524">
    <property type="term" value="F:ATP binding"/>
    <property type="evidence" value="ECO:0007669"/>
    <property type="project" value="UniProtKB-KW"/>
</dbReference>
<feature type="domain" description="PLD phosphodiesterase" evidence="11">
    <location>
        <begin position="172"/>
        <end position="193"/>
    </location>
</feature>
<keyword evidence="13" id="KW-1185">Reference proteome</keyword>
<comment type="caution">
    <text evidence="12">The sequence shown here is derived from an EMBL/GenBank/DDBJ whole genome shotgun (WGS) entry which is preliminary data.</text>
</comment>
<keyword evidence="5" id="KW-0677">Repeat</keyword>
<evidence type="ECO:0000256" key="8">
    <source>
        <dbReference type="ARBA" id="ARBA00023264"/>
    </source>
</evidence>
<keyword evidence="10" id="KW-0547">Nucleotide-binding</keyword>
<dbReference type="EC" id="2.7.8.5" evidence="10"/>
<dbReference type="EMBL" id="JACGCI010000030">
    <property type="protein sequence ID" value="KAF6755438.1"/>
    <property type="molecule type" value="Genomic_DNA"/>
</dbReference>
<dbReference type="GO" id="GO:0005739">
    <property type="term" value="C:mitochondrion"/>
    <property type="evidence" value="ECO:0007669"/>
    <property type="project" value="UniProtKB-SubCell"/>
</dbReference>
<sequence>MNRLQHICVSKAYRLGYATQICRTISTASRVHPLIRDFAGKLAQSKPSYRVPPNRIRILHEPTQFLDTLIAMINRANDRIFISSLYIGSEETRLMSALEESLKTKPNLHVYLHLDLNRSTRPGPSSTANVLLPLLQRYPERLHVSFFRSPHLRGLMAKIVPPRFNEGWGTWHAKVYGVDNEVMISGANLNKSYFTNRQDRYLHFEESPSLAKYCFDFLKTVSPFTFRLLPEPPKDATSPHSYKKEGYYLSWQHSTHPHKIQKPVQTALAKLQQANVSAEVGPTSDEVLVFPLIQGGQFGIREEEETFGQLFRQLRRSERRPLLDLTSGYFSLYQPYQSMILSSPNVDYRIVAASPKANGFYGSAGLSGRIPEGYTLYEQRFIHAVKKAGRLWKAVPDSPIGGQGVLLSEWSKPGWTYHAKGIWLSPDSSSPPILTLFGSTNLNARSAHLDTELSFLMVLPSEGSDGQPSSMSILRAGLQEEVSKIREHTTEWQGWKRKVRTTTKMIVWLIRGML</sequence>
<evidence type="ECO:0000256" key="1">
    <source>
        <dbReference type="ARBA" id="ARBA00005042"/>
    </source>
</evidence>
<dbReference type="PANTHER" id="PTHR12586:SF1">
    <property type="entry name" value="CDP-DIACYLGLYCEROL--GLYCEROL-3-PHOSPHATE 3-PHOSPHATIDYLTRANSFERASE, MITOCHONDRIAL"/>
    <property type="match status" value="1"/>
</dbReference>